<feature type="transmembrane region" description="Helical" evidence="1">
    <location>
        <begin position="108"/>
        <end position="126"/>
    </location>
</feature>
<gene>
    <name evidence="2" type="ORF">PK35_01845</name>
</gene>
<evidence type="ECO:0000256" key="1">
    <source>
        <dbReference type="SAM" id="Phobius"/>
    </source>
</evidence>
<organism evidence="2 3">
    <name type="scientific">Neotamlana nanhaiensis</name>
    <dbReference type="NCBI Taxonomy" id="1382798"/>
    <lineage>
        <taxon>Bacteria</taxon>
        <taxon>Pseudomonadati</taxon>
        <taxon>Bacteroidota</taxon>
        <taxon>Flavobacteriia</taxon>
        <taxon>Flavobacteriales</taxon>
        <taxon>Flavobacteriaceae</taxon>
        <taxon>Neotamlana</taxon>
    </lineage>
</organism>
<dbReference type="Proteomes" id="UP000032361">
    <property type="component" value="Unassembled WGS sequence"/>
</dbReference>
<dbReference type="STRING" id="1382798.PK35_01845"/>
<feature type="transmembrane region" description="Helical" evidence="1">
    <location>
        <begin position="138"/>
        <end position="159"/>
    </location>
</feature>
<comment type="caution">
    <text evidence="2">The sequence shown here is derived from an EMBL/GenBank/DDBJ whole genome shotgun (WGS) entry which is preliminary data.</text>
</comment>
<feature type="transmembrane region" description="Helical" evidence="1">
    <location>
        <begin position="210"/>
        <end position="229"/>
    </location>
</feature>
<feature type="transmembrane region" description="Helical" evidence="1">
    <location>
        <begin position="40"/>
        <end position="61"/>
    </location>
</feature>
<keyword evidence="1" id="KW-0472">Membrane</keyword>
<dbReference type="AlphaFoldDB" id="A0A0D7W7Z5"/>
<feature type="transmembrane region" description="Helical" evidence="1">
    <location>
        <begin position="77"/>
        <end position="96"/>
    </location>
</feature>
<evidence type="ECO:0000313" key="2">
    <source>
        <dbReference type="EMBL" id="KJD34803.1"/>
    </source>
</evidence>
<keyword evidence="1" id="KW-0812">Transmembrane</keyword>
<sequence>MNDFLFDNYNYLTFFVESLAAFTGILLYKRYSLIKEYKWFIWFLIYLTICDSAGKYVYLIYGGVLSFLEDTKFVYNYWWSTLFWKIGAVIFFVFYYVEVLNSTLFKKVLKFSGITFLCFSLIYIVLNWEEYFVRSFPVISVLGALIIFMCTIFYFIEVLSSNSILTFYKSLNFYVSTAIFIWWLIITPLVFYDLYHFNGDWNFIFLKWQIYLFANLCMYFTFTFALIYCKPEETKVLE</sequence>
<dbReference type="OrthoDB" id="1453530at2"/>
<feature type="transmembrane region" description="Helical" evidence="1">
    <location>
        <begin position="12"/>
        <end position="28"/>
    </location>
</feature>
<dbReference type="EMBL" id="JTDV01000001">
    <property type="protein sequence ID" value="KJD34803.1"/>
    <property type="molecule type" value="Genomic_DNA"/>
</dbReference>
<proteinExistence type="predicted"/>
<dbReference type="PATRIC" id="fig|1382798.3.peg.373"/>
<keyword evidence="1" id="KW-1133">Transmembrane helix</keyword>
<evidence type="ECO:0000313" key="3">
    <source>
        <dbReference type="Proteomes" id="UP000032361"/>
    </source>
</evidence>
<protein>
    <submittedName>
        <fullName evidence="2">Membrane protein</fullName>
    </submittedName>
</protein>
<keyword evidence="3" id="KW-1185">Reference proteome</keyword>
<name>A0A0D7W7Z5_9FLAO</name>
<accession>A0A0D7W7Z5</accession>
<feature type="transmembrane region" description="Helical" evidence="1">
    <location>
        <begin position="171"/>
        <end position="190"/>
    </location>
</feature>
<reference evidence="2 3" key="1">
    <citation type="journal article" date="2015" name="Antonie Van Leeuwenhoek">
        <title>Tamlana nanhaiensis sp. nov., isolated from surface seawater collected from the South China Sea.</title>
        <authorList>
            <person name="Liu X."/>
            <person name="Lai Q."/>
            <person name="Du Y."/>
            <person name="Li G."/>
            <person name="Sun F."/>
            <person name="Shao Z."/>
        </authorList>
    </citation>
    <scope>NUCLEOTIDE SEQUENCE [LARGE SCALE GENOMIC DNA]</scope>
    <source>
        <strain evidence="2 3">FHC16</strain>
    </source>
</reference>